<dbReference type="InterPro" id="IPR036047">
    <property type="entry name" value="F-box-like_dom_sf"/>
</dbReference>
<dbReference type="InterPro" id="IPR017451">
    <property type="entry name" value="F-box-assoc_interact_dom"/>
</dbReference>
<dbReference type="Proteomes" id="UP000265566">
    <property type="component" value="Chromosome 2"/>
</dbReference>
<reference evidence="2" key="1">
    <citation type="journal article" date="2018" name="Nat. Plants">
        <title>Whole-genome landscape of Medicago truncatula symbiotic genes.</title>
        <authorList>
            <person name="Pecrix Y."/>
            <person name="Gamas P."/>
            <person name="Carrere S."/>
        </authorList>
    </citation>
    <scope>NUCLEOTIDE SEQUENCE</scope>
    <source>
        <tissue evidence="2">Leaves</tissue>
    </source>
</reference>
<dbReference type="NCBIfam" id="TIGR01640">
    <property type="entry name" value="F_box_assoc_1"/>
    <property type="match status" value="1"/>
</dbReference>
<dbReference type="SUPFAM" id="SSF81383">
    <property type="entry name" value="F-box domain"/>
    <property type="match status" value="1"/>
</dbReference>
<name>A0A396J6Y7_MEDTR</name>
<dbReference type="InterPro" id="IPR011043">
    <property type="entry name" value="Gal_Oxase/kelch_b-propeller"/>
</dbReference>
<dbReference type="Pfam" id="PF00646">
    <property type="entry name" value="F-box"/>
    <property type="match status" value="1"/>
</dbReference>
<dbReference type="PROSITE" id="PS50181">
    <property type="entry name" value="FBOX"/>
    <property type="match status" value="1"/>
</dbReference>
<comment type="caution">
    <text evidence="2">The sequence shown here is derived from an EMBL/GenBank/DDBJ whole genome shotgun (WGS) entry which is preliminary data.</text>
</comment>
<dbReference type="OrthoDB" id="591557at2759"/>
<dbReference type="Gene3D" id="1.20.1280.50">
    <property type="match status" value="1"/>
</dbReference>
<evidence type="ECO:0000313" key="2">
    <source>
        <dbReference type="EMBL" id="RHN72644.1"/>
    </source>
</evidence>
<evidence type="ECO:0000259" key="1">
    <source>
        <dbReference type="PROSITE" id="PS50181"/>
    </source>
</evidence>
<dbReference type="PANTHER" id="PTHR31672:SF13">
    <property type="entry name" value="F-BOX PROTEIN CPR30-LIKE"/>
    <property type="match status" value="1"/>
</dbReference>
<proteinExistence type="predicted"/>
<feature type="domain" description="F-box" evidence="1">
    <location>
        <begin position="1"/>
        <end position="45"/>
    </location>
</feature>
<dbReference type="InterPro" id="IPR050796">
    <property type="entry name" value="SCF_F-box_component"/>
</dbReference>
<dbReference type="PANTHER" id="PTHR31672">
    <property type="entry name" value="BNACNNG10540D PROTEIN"/>
    <property type="match status" value="1"/>
</dbReference>
<dbReference type="EMBL" id="PSQE01000002">
    <property type="protein sequence ID" value="RHN72644.1"/>
    <property type="molecule type" value="Genomic_DNA"/>
</dbReference>
<dbReference type="InterPro" id="IPR001810">
    <property type="entry name" value="F-box_dom"/>
</dbReference>
<dbReference type="SMART" id="SM00256">
    <property type="entry name" value="FBOX"/>
    <property type="match status" value="1"/>
</dbReference>
<dbReference type="InterPro" id="IPR006527">
    <property type="entry name" value="F-box-assoc_dom_typ1"/>
</dbReference>
<gene>
    <name evidence="2" type="ORF">MtrunA17_Chr2g0290021</name>
</gene>
<protein>
    <submittedName>
        <fullName evidence="2">Putative F-box domain, galactose oxidase/kelch, beta-propeller, F-box associated interaction</fullName>
    </submittedName>
</protein>
<accession>A0A396J6Y7</accession>
<dbReference type="Pfam" id="PF07734">
    <property type="entry name" value="FBA_1"/>
    <property type="match status" value="1"/>
</dbReference>
<dbReference type="Gramene" id="rna8388">
    <property type="protein sequence ID" value="RHN72644.1"/>
    <property type="gene ID" value="gene8388"/>
</dbReference>
<organism evidence="2">
    <name type="scientific">Medicago truncatula</name>
    <name type="common">Barrel medic</name>
    <name type="synonym">Medicago tribuloides</name>
    <dbReference type="NCBI Taxonomy" id="3880"/>
    <lineage>
        <taxon>Eukaryota</taxon>
        <taxon>Viridiplantae</taxon>
        <taxon>Streptophyta</taxon>
        <taxon>Embryophyta</taxon>
        <taxon>Tracheophyta</taxon>
        <taxon>Spermatophyta</taxon>
        <taxon>Magnoliopsida</taxon>
        <taxon>eudicotyledons</taxon>
        <taxon>Gunneridae</taxon>
        <taxon>Pentapetalae</taxon>
        <taxon>rosids</taxon>
        <taxon>fabids</taxon>
        <taxon>Fabales</taxon>
        <taxon>Fabaceae</taxon>
        <taxon>Papilionoideae</taxon>
        <taxon>50 kb inversion clade</taxon>
        <taxon>NPAAA clade</taxon>
        <taxon>Hologalegina</taxon>
        <taxon>IRL clade</taxon>
        <taxon>Trifolieae</taxon>
        <taxon>Medicago</taxon>
    </lineage>
</organism>
<dbReference type="SUPFAM" id="SSF50965">
    <property type="entry name" value="Galactose oxidase, central domain"/>
    <property type="match status" value="1"/>
</dbReference>
<sequence length="410" mass="46920">MASDVPPPELLEEILSRLPVKSLLQFRSTSKSLKSIIDSHHFINLHLKNSLSRSLIIQHKFDLYQLQIDDHDDFSKSMMIPLNHPFTTKITPVTRNRTRTMALIGSCNGLLAISHGQLAFNHPNNPNEITIWNPSTRKHRMIPFLPLPIPDIMESDNINRCCLCVHGFGFDPLTGDYKLLRISWLASPHNSFYDSHVRLFSSITNSWKIIPSMPYSLIYAQFMGVFVENSLHWIMTKKLGGLHPSLIVAFNLTLEIFNVVPLPDVHNSNESFEIDVDVLGGCLCMTYYETTKVDVWVMKEYGSRDSWCKLFTMVKSCYDLPLKSLRPLGYSSDGKKVLLRVDAEKLFWYDLKSAQVSYVEGIPDFHGVMFCVGSLVPPSFPVDNSKKKENRTSKSMRRDDFLSRGFKLRL</sequence>
<dbReference type="AlphaFoldDB" id="A0A396J6Y7"/>
<dbReference type="CDD" id="cd22157">
    <property type="entry name" value="F-box_AtFBW1-like"/>
    <property type="match status" value="1"/>
</dbReference>